<dbReference type="GO" id="GO:0055028">
    <property type="term" value="C:cortical microtubule"/>
    <property type="evidence" value="ECO:0007669"/>
    <property type="project" value="TreeGrafter"/>
</dbReference>
<feature type="region of interest" description="Disordered" evidence="1">
    <location>
        <begin position="243"/>
        <end position="451"/>
    </location>
</feature>
<evidence type="ECO:0000313" key="2">
    <source>
        <dbReference type="EMBL" id="KAI7734181.1"/>
    </source>
</evidence>
<gene>
    <name evidence="2" type="ORF">M8C21_031080</name>
</gene>
<feature type="compositionally biased region" description="Basic and acidic residues" evidence="1">
    <location>
        <begin position="562"/>
        <end position="571"/>
    </location>
</feature>
<feature type="compositionally biased region" description="Polar residues" evidence="1">
    <location>
        <begin position="358"/>
        <end position="368"/>
    </location>
</feature>
<feature type="compositionally biased region" description="Polar residues" evidence="1">
    <location>
        <begin position="282"/>
        <end position="293"/>
    </location>
</feature>
<dbReference type="Proteomes" id="UP001206925">
    <property type="component" value="Unassembled WGS sequence"/>
</dbReference>
<feature type="compositionally biased region" description="Polar residues" evidence="1">
    <location>
        <begin position="118"/>
        <end position="172"/>
    </location>
</feature>
<name>A0AAD5C536_AMBAR</name>
<feature type="compositionally biased region" description="Low complexity" evidence="1">
    <location>
        <begin position="312"/>
        <end position="327"/>
    </location>
</feature>
<feature type="region of interest" description="Disordered" evidence="1">
    <location>
        <begin position="530"/>
        <end position="571"/>
    </location>
</feature>
<dbReference type="AlphaFoldDB" id="A0AAD5C536"/>
<sequence length="571" mass="59835">MAASVEYRQEELSSPEMEKENCDDLSLFADFNGLDFNLDLLQQSNRLHVALDSAPVSPLKPEIKSIIHGQDSGADDLLISLNNITDYHWLLSPPRHPLPSPEVEEQITLNDHTLIPNGLSTSPESNLENPSADGASTNVSPIVSASSFNGVKPSSTIRRPSPSQKVASTGSRHATPTTRPTLTKPSRSSTPTSRATVTATTKSVAPIKRSTTPTSRPPLLAALSKSASRSSTIIQPLSVTAKSASISSTPVQLPSVTASAKSASRSSTPTQRPSVTALAKSASRSSTPTQRPSITAPAKSASISSTPVQLPSVTASAKSASRSSTPTQRASITAPAKSISRSSTPTQRPAVTAPAKSASRSSTPIQRPSVTASTKSASRSSTPTQRPSVTASAKSASRSSTPTPTQRPSVTASAKSASRSSTPTLRSSNGGVKSGMMRGRGHSNGDDDVNPVLMGTQMVERVVNMRKLAPPRQDNMSDQDNASGKLSVSQDNSGFGRSLSKKSFDMALRHLDIRRSMPGNMRASITKIPASSVYSVRPESTKIRTMSASDSPLATSSSASSDHSEPGHSYH</sequence>
<keyword evidence="3" id="KW-1185">Reference proteome</keyword>
<evidence type="ECO:0000256" key="1">
    <source>
        <dbReference type="SAM" id="MobiDB-lite"/>
    </source>
</evidence>
<feature type="region of interest" description="Disordered" evidence="1">
    <location>
        <begin position="470"/>
        <end position="499"/>
    </location>
</feature>
<proteinExistence type="predicted"/>
<feature type="compositionally biased region" description="Low complexity" evidence="1">
    <location>
        <begin position="255"/>
        <end position="270"/>
    </location>
</feature>
<dbReference type="EMBL" id="JAMZMK010009792">
    <property type="protein sequence ID" value="KAI7734181.1"/>
    <property type="molecule type" value="Genomic_DNA"/>
</dbReference>
<feature type="compositionally biased region" description="Polar residues" evidence="1">
    <location>
        <begin position="474"/>
        <end position="495"/>
    </location>
</feature>
<feature type="compositionally biased region" description="Low complexity" evidence="1">
    <location>
        <begin position="547"/>
        <end position="561"/>
    </location>
</feature>
<dbReference type="PANTHER" id="PTHR31949">
    <property type="entry name" value="GASTRIC MUCIN-LIKE PROTEIN"/>
    <property type="match status" value="1"/>
</dbReference>
<feature type="region of interest" description="Disordered" evidence="1">
    <location>
        <begin position="113"/>
        <end position="218"/>
    </location>
</feature>
<dbReference type="PANTHER" id="PTHR31949:SF15">
    <property type="entry name" value="ENDOCHITINASE A-LIKE ISOFORM X1"/>
    <property type="match status" value="1"/>
</dbReference>
<feature type="compositionally biased region" description="Low complexity" evidence="1">
    <location>
        <begin position="369"/>
        <end position="424"/>
    </location>
</feature>
<accession>A0AAD5C536</accession>
<feature type="compositionally biased region" description="Polar residues" evidence="1">
    <location>
        <begin position="339"/>
        <end position="349"/>
    </location>
</feature>
<protein>
    <submittedName>
        <fullName evidence="2">Uncharacterized protein</fullName>
    </submittedName>
</protein>
<organism evidence="2 3">
    <name type="scientific">Ambrosia artemisiifolia</name>
    <name type="common">Common ragweed</name>
    <dbReference type="NCBI Taxonomy" id="4212"/>
    <lineage>
        <taxon>Eukaryota</taxon>
        <taxon>Viridiplantae</taxon>
        <taxon>Streptophyta</taxon>
        <taxon>Embryophyta</taxon>
        <taxon>Tracheophyta</taxon>
        <taxon>Spermatophyta</taxon>
        <taxon>Magnoliopsida</taxon>
        <taxon>eudicotyledons</taxon>
        <taxon>Gunneridae</taxon>
        <taxon>Pentapetalae</taxon>
        <taxon>asterids</taxon>
        <taxon>campanulids</taxon>
        <taxon>Asterales</taxon>
        <taxon>Asteraceae</taxon>
        <taxon>Asteroideae</taxon>
        <taxon>Heliantheae alliance</taxon>
        <taxon>Heliantheae</taxon>
        <taxon>Ambrosia</taxon>
    </lineage>
</organism>
<comment type="caution">
    <text evidence="2">The sequence shown here is derived from an EMBL/GenBank/DDBJ whole genome shotgun (WGS) entry which is preliminary data.</text>
</comment>
<reference evidence="2" key="1">
    <citation type="submission" date="2022-06" db="EMBL/GenBank/DDBJ databases">
        <title>Uncovering the hologenomic basis of an extraordinary plant invasion.</title>
        <authorList>
            <person name="Bieker V.C."/>
            <person name="Martin M.D."/>
            <person name="Gilbert T."/>
            <person name="Hodgins K."/>
            <person name="Battlay P."/>
            <person name="Petersen B."/>
            <person name="Wilson J."/>
        </authorList>
    </citation>
    <scope>NUCLEOTIDE SEQUENCE</scope>
    <source>
        <strain evidence="2">AA19_3_7</strain>
        <tissue evidence="2">Leaf</tissue>
    </source>
</reference>
<evidence type="ECO:0000313" key="3">
    <source>
        <dbReference type="Proteomes" id="UP001206925"/>
    </source>
</evidence>
<feature type="compositionally biased region" description="Low complexity" evidence="1">
    <location>
        <begin position="174"/>
        <end position="206"/>
    </location>
</feature>
<dbReference type="GO" id="GO:0043622">
    <property type="term" value="P:cortical microtubule organization"/>
    <property type="evidence" value="ECO:0007669"/>
    <property type="project" value="TreeGrafter"/>
</dbReference>
<feature type="compositionally biased region" description="Polar residues" evidence="1">
    <location>
        <begin position="301"/>
        <end position="311"/>
    </location>
</feature>
<feature type="compositionally biased region" description="Polar residues" evidence="1">
    <location>
        <begin position="243"/>
        <end position="254"/>
    </location>
</feature>